<reference evidence="2" key="1">
    <citation type="submission" date="2017-08" db="EMBL/GenBank/DDBJ databases">
        <title>A dynamic microbial community with high functional redundancy inhabits the cold, oxic subseafloor aquifer.</title>
        <authorList>
            <person name="Tully B.J."/>
            <person name="Wheat C.G."/>
            <person name="Glazer B.T."/>
            <person name="Huber J.A."/>
        </authorList>
    </citation>
    <scope>NUCLEOTIDE SEQUENCE [LARGE SCALE GENOMIC DNA]</scope>
</reference>
<organism evidence="1 2">
    <name type="scientific">Aerophobetes bacterium</name>
    <dbReference type="NCBI Taxonomy" id="2030807"/>
    <lineage>
        <taxon>Bacteria</taxon>
        <taxon>Candidatus Aerophobota</taxon>
    </lineage>
</organism>
<proteinExistence type="predicted"/>
<sequence length="457" mass="51705">MMNGAIDTDLDKVKMDMRGTVLLSVENFNVAFSKYLPTITKQAFVSLDDYIAALACVNVAFFYHREGLIHLDALEMEEIVFHFEQAYFAGENTLCYLLLSILQERAIDEVGFKISYFKSKHRSSEESFTPSSEYLLHLCVALGLVGKAWGLTQLWNKGYQLAQVLLQISKENSSVLYSAWSRSDQGSFSHLDFLSDLMRSFYLQKETFAMLKARIDKEKIGTDPVAALLFLLAEKQTPNAVSVEPGLYQNSLNSLENILGFSPLNHAPFTGGMFSKGSNISLGFLKKGDVEISAMGPLKGSLDCLDCFGIYQNIDLKINDFTLWSRCADQKDNQSIPSKESLFFSFEPFGEKIALKTYLKAEKSVETEINTFFTFFVEAKYIVINGNVRVEQKGLNGFQGRVKQLELVGSSSMHWSFSKEIFIYIAPLPRKDFFWKTSFLIAYSLKGMERTFTIHIT</sequence>
<dbReference type="Proteomes" id="UP000218775">
    <property type="component" value="Unassembled WGS sequence"/>
</dbReference>
<dbReference type="EMBL" id="NVUK01000008">
    <property type="protein sequence ID" value="PCI78173.1"/>
    <property type="molecule type" value="Genomic_DNA"/>
</dbReference>
<accession>A0A2A4X6E0</accession>
<gene>
    <name evidence="1" type="ORF">COB21_01515</name>
</gene>
<protein>
    <submittedName>
        <fullName evidence="1">Uncharacterized protein</fullName>
    </submittedName>
</protein>
<name>A0A2A4X6E0_UNCAE</name>
<evidence type="ECO:0000313" key="2">
    <source>
        <dbReference type="Proteomes" id="UP000218775"/>
    </source>
</evidence>
<evidence type="ECO:0000313" key="1">
    <source>
        <dbReference type="EMBL" id="PCI78173.1"/>
    </source>
</evidence>
<comment type="caution">
    <text evidence="1">The sequence shown here is derived from an EMBL/GenBank/DDBJ whole genome shotgun (WGS) entry which is preliminary data.</text>
</comment>
<dbReference type="AlphaFoldDB" id="A0A2A4X6E0"/>